<dbReference type="EMBL" id="FN543104">
    <property type="protein sequence ID" value="CBA27252.1"/>
    <property type="molecule type" value="Genomic_DNA"/>
</dbReference>
<name>C9Y7N4_CURXX</name>
<protein>
    <submittedName>
        <fullName evidence="1">Uncharacterized protein</fullName>
    </submittedName>
</protein>
<gene>
    <name evidence="1" type="ORF">Csp_A01350</name>
</gene>
<reference evidence="1" key="1">
    <citation type="journal article" date="2010" name="Nature">
        <title>The dynamic genome of Hydra.</title>
        <authorList>
            <person name="Chapman J.A."/>
            <person name="Kirkness E.F."/>
            <person name="Simakov O."/>
            <person name="Hampson S.E."/>
            <person name="Mitros T."/>
            <person name="Weinmaier T."/>
            <person name="Rattei T."/>
            <person name="Balasubramanian P.G."/>
            <person name="Borman J."/>
            <person name="Busam D."/>
            <person name="Disbennett K."/>
            <person name="Pfannkoch C."/>
            <person name="Sumin N."/>
            <person name="Sutton G."/>
            <person name="Viswanathan L."/>
            <person name="Walenz B."/>
            <person name="Goodstein D.M."/>
            <person name="Hellsten U."/>
            <person name="Kawashima T."/>
            <person name="Prochnik S.E."/>
            <person name="Putnam N.H."/>
            <person name="Shu S."/>
            <person name="Blumberg B."/>
            <person name="Dana C.E."/>
            <person name="Gee L."/>
            <person name="Kibler D.F."/>
            <person name="Law L."/>
            <person name="Lindgens D."/>
            <person name="Martinez D.E."/>
            <person name="Peng J."/>
            <person name="Wigge P.A."/>
            <person name="Bertulat B."/>
            <person name="Guder C."/>
            <person name="Nakamura Y."/>
            <person name="Ozbek S."/>
            <person name="Watanabe H."/>
            <person name="Khalturin K."/>
            <person name="Hemmrich G."/>
            <person name="Franke A."/>
            <person name="Augustin R."/>
            <person name="Fraune S."/>
            <person name="Hayakawa E."/>
            <person name="Hayakawa S."/>
            <person name="Hirose M."/>
            <person name="Hwang J."/>
            <person name="Ikeo K."/>
            <person name="Nishimiya-Fujisawa C."/>
            <person name="Ogura A."/>
            <person name="Takahashi T."/>
            <person name="Steinmetz P.R."/>
            <person name="Zhang X."/>
            <person name="Aufschnaiter R."/>
            <person name="Eder M.K."/>
            <person name="Gorny A.K."/>
            <person name="Salvenmoser W."/>
            <person name="Heimberg A.M."/>
            <person name="Wheeler B.M."/>
            <person name="Peterson K.J."/>
            <person name="Boettger A."/>
            <person name="Tischler P."/>
            <person name="Wolf A."/>
            <person name="Gojobori T."/>
            <person name="Remington K.A."/>
            <person name="Strausberg R.L."/>
            <person name="Venter J."/>
            <person name="Technau U."/>
            <person name="Hobmayer B."/>
            <person name="Bosch T.C."/>
            <person name="Holstein T.W."/>
            <person name="Fujisawa T."/>
            <person name="Bode H.R."/>
            <person name="David C.N."/>
            <person name="Rokhsar D.S."/>
            <person name="Steele R.E."/>
        </authorList>
    </citation>
    <scope>NUCLEOTIDE SEQUENCE</scope>
</reference>
<organism evidence="1">
    <name type="scientific">Curvibacter symbiont subsp. Hydra magnipapillata</name>
    <dbReference type="NCBI Taxonomy" id="667019"/>
    <lineage>
        <taxon>Bacteria</taxon>
        <taxon>Pseudomonadati</taxon>
        <taxon>Pseudomonadota</taxon>
        <taxon>Betaproteobacteria</taxon>
        <taxon>Burkholderiales</taxon>
        <taxon>Comamonadaceae</taxon>
        <taxon>Curvibacter</taxon>
    </lineage>
</organism>
<accession>C9Y7N4</accession>
<proteinExistence type="predicted"/>
<evidence type="ECO:0000313" key="1">
    <source>
        <dbReference type="EMBL" id="CBA27252.1"/>
    </source>
</evidence>
<dbReference type="AlphaFoldDB" id="C9Y7N4"/>
<sequence length="37" mass="3965">MPYLFPRLLVALALWIGVGGWSASAAETAPPRHTGTR</sequence>